<reference evidence="3" key="1">
    <citation type="journal article" date="2019" name="Int. J. Syst. Evol. Microbiol.">
        <title>The Global Catalogue of Microorganisms (GCM) 10K type strain sequencing project: providing services to taxonomists for standard genome sequencing and annotation.</title>
        <authorList>
            <consortium name="The Broad Institute Genomics Platform"/>
            <consortium name="The Broad Institute Genome Sequencing Center for Infectious Disease"/>
            <person name="Wu L."/>
            <person name="Ma J."/>
        </authorList>
    </citation>
    <scope>NUCLEOTIDE SEQUENCE [LARGE SCALE GENOMIC DNA]</scope>
    <source>
        <strain evidence="3">NBRC 106348</strain>
    </source>
</reference>
<evidence type="ECO:0000313" key="3">
    <source>
        <dbReference type="Proteomes" id="UP001157091"/>
    </source>
</evidence>
<gene>
    <name evidence="2" type="ORF">GCM10025864_27020</name>
</gene>
<keyword evidence="3" id="KW-1185">Reference proteome</keyword>
<feature type="region of interest" description="Disordered" evidence="1">
    <location>
        <begin position="1"/>
        <end position="22"/>
    </location>
</feature>
<sequence length="141" mass="15579">MGAVVTRHTVRTPEPYRAGGELDADDLESPLVLRLALLRSRPPDPVELSVARLHRAEETSHRRRIKVAEWKDMPVAPPPTGLEVVVRELLGDRLDTAAVLTELHRLEVRHQLASGSKFAAFSQVDGLLGLDLCGLVGKLRR</sequence>
<proteinExistence type="predicted"/>
<accession>A0ABQ6I2E0</accession>
<protein>
    <submittedName>
        <fullName evidence="2">Uncharacterized protein</fullName>
    </submittedName>
</protein>
<dbReference type="Proteomes" id="UP001157091">
    <property type="component" value="Unassembled WGS sequence"/>
</dbReference>
<evidence type="ECO:0000256" key="1">
    <source>
        <dbReference type="SAM" id="MobiDB-lite"/>
    </source>
</evidence>
<comment type="caution">
    <text evidence="2">The sequence shown here is derived from an EMBL/GenBank/DDBJ whole genome shotgun (WGS) entry which is preliminary data.</text>
</comment>
<evidence type="ECO:0000313" key="2">
    <source>
        <dbReference type="EMBL" id="GMA24943.1"/>
    </source>
</evidence>
<name>A0ABQ6I2E0_9MICO</name>
<dbReference type="EMBL" id="BSUK01000001">
    <property type="protein sequence ID" value="GMA24943.1"/>
    <property type="molecule type" value="Genomic_DNA"/>
</dbReference>
<organism evidence="2 3">
    <name type="scientific">Luteimicrobium album</name>
    <dbReference type="NCBI Taxonomy" id="1054550"/>
    <lineage>
        <taxon>Bacteria</taxon>
        <taxon>Bacillati</taxon>
        <taxon>Actinomycetota</taxon>
        <taxon>Actinomycetes</taxon>
        <taxon>Micrococcales</taxon>
        <taxon>Luteimicrobium</taxon>
    </lineage>
</organism>